<accession>A0A2Z6P4Z5</accession>
<evidence type="ECO:0000256" key="1">
    <source>
        <dbReference type="RuleBase" id="RU363044"/>
    </source>
</evidence>
<protein>
    <recommendedName>
        <fullName evidence="1">ATP-dependent DNA helicase</fullName>
        <ecNumber evidence="1">5.6.2.3</ecNumber>
    </recommendedName>
</protein>
<dbReference type="Pfam" id="PF21530">
    <property type="entry name" value="Pif1_2B_dom"/>
    <property type="match status" value="1"/>
</dbReference>
<organism evidence="5 6">
    <name type="scientific">Trifolium subterraneum</name>
    <name type="common">Subterranean clover</name>
    <dbReference type="NCBI Taxonomy" id="3900"/>
    <lineage>
        <taxon>Eukaryota</taxon>
        <taxon>Viridiplantae</taxon>
        <taxon>Streptophyta</taxon>
        <taxon>Embryophyta</taxon>
        <taxon>Tracheophyta</taxon>
        <taxon>Spermatophyta</taxon>
        <taxon>Magnoliopsida</taxon>
        <taxon>eudicotyledons</taxon>
        <taxon>Gunneridae</taxon>
        <taxon>Pentapetalae</taxon>
        <taxon>rosids</taxon>
        <taxon>fabids</taxon>
        <taxon>Fabales</taxon>
        <taxon>Fabaceae</taxon>
        <taxon>Papilionoideae</taxon>
        <taxon>50 kb inversion clade</taxon>
        <taxon>NPAAA clade</taxon>
        <taxon>Hologalegina</taxon>
        <taxon>IRL clade</taxon>
        <taxon>Trifolieae</taxon>
        <taxon>Trifolium</taxon>
    </lineage>
</organism>
<keyword evidence="1" id="KW-0347">Helicase</keyword>
<dbReference type="CDD" id="cd18809">
    <property type="entry name" value="SF1_C_RecD"/>
    <property type="match status" value="1"/>
</dbReference>
<keyword evidence="1" id="KW-0378">Hydrolase</keyword>
<evidence type="ECO:0000259" key="3">
    <source>
        <dbReference type="Pfam" id="PF14214"/>
    </source>
</evidence>
<keyword evidence="6" id="KW-1185">Reference proteome</keyword>
<dbReference type="SUPFAM" id="SSF52540">
    <property type="entry name" value="P-loop containing nucleoside triphosphate hydrolases"/>
    <property type="match status" value="2"/>
</dbReference>
<dbReference type="InterPro" id="IPR010285">
    <property type="entry name" value="DNA_helicase_pif1-like_DEAD"/>
</dbReference>
<feature type="domain" description="Helitron helicase-like" evidence="3">
    <location>
        <begin position="355"/>
        <end position="537"/>
    </location>
</feature>
<dbReference type="GO" id="GO:0000723">
    <property type="term" value="P:telomere maintenance"/>
    <property type="evidence" value="ECO:0007669"/>
    <property type="project" value="InterPro"/>
</dbReference>
<dbReference type="InterPro" id="IPR049163">
    <property type="entry name" value="Pif1-like_2B_dom"/>
</dbReference>
<dbReference type="PANTHER" id="PTHR10492:SF101">
    <property type="entry name" value="ATP-DEPENDENT DNA HELICASE"/>
    <property type="match status" value="1"/>
</dbReference>
<dbReference type="FunFam" id="3.40.50.300:FF:002884">
    <property type="entry name" value="ATP-dependent DNA helicase"/>
    <property type="match status" value="1"/>
</dbReference>
<dbReference type="GO" id="GO:0005524">
    <property type="term" value="F:ATP binding"/>
    <property type="evidence" value="ECO:0007669"/>
    <property type="project" value="UniProtKB-KW"/>
</dbReference>
<evidence type="ECO:0000313" key="5">
    <source>
        <dbReference type="EMBL" id="GAU38759.1"/>
    </source>
</evidence>
<keyword evidence="1" id="KW-0233">DNA recombination</keyword>
<keyword evidence="1" id="KW-0067">ATP-binding</keyword>
<feature type="domain" description="DNA helicase Pif1-like 2B" evidence="4">
    <location>
        <begin position="1191"/>
        <end position="1236"/>
    </location>
</feature>
<dbReference type="InterPro" id="IPR025476">
    <property type="entry name" value="Helitron_helicase-like"/>
</dbReference>
<dbReference type="PANTHER" id="PTHR10492">
    <property type="match status" value="1"/>
</dbReference>
<sequence>MDSTSSNDFTTCSSPKRLKTNGDVTTSLVDMGDVSEIPCTTNAEEFDIPTNDDASFASDDDYDQFMLPANTGECSVPSNHLPEFTQYYNIDQSTCRCPDYGAVMWFEERIKRSSKRNPRFSLCRSQGDIEIVLYNRLPHPLIDTSANDGNAPPIFVMNGENYHQIGKSDTENYHQIGSLLPMPGNQPKFAQLYIYDTDNEISNRMAAVGMEDDAFAFKSSIVKDIREALDNCNNPYVRTYNMVRDTLHMGGIPTIKLRILGKRGHDGRRYNLPTASEVAALIVGDFDSADFERDIIVEERSGLLQRFSTFEPAYWPLQYPLLFPRGEDGYRRDIEFRDNPTKAARKRQFITQLEWVGYRIQQRTVDDSTIVFSRRLFHQFLVDSFSTIESDRLRYLRNHQQELRADMYKGLAETVLRGETDATSTGKRIVLPVTFVGGARYMIQNYQDAMAICSWSGYPDLFITFTCNYKWPELIDHLKTYQLKSSDRPDLVSHLFKIKLDQLLRDIKKGDIFGKVKAVIYTIEFQKCGLPHAHILVFLQSIYRISDPSEIDKITSAEIPNKDDDPELFHIVSTLMIHGPCGDQNKKSPCMQKNRRRDNGVFIKKGESFVDNRSIKYLFKYVNKGHDRVTTGFYRDTNDSDGSQVIDEIKMYYDCRYLSASEAVWRIFVFDINYREPSVERLNFHLEDEQPVVYPDEASIEEIISKPYAKYTKFLAWMDANKKHPYARTLTYGPTSFDDIKIVDGVKYDNYKDTCFALGLMDGDTEFSQSIKEASYWGTGSFLRDMFVNLLLSGQLHRASLVWNDTWEYLCDDIQQRQRRLLNCQELVLTPDQLKSYALVEIEMLLRSNNKSLKNYPDMPRSDEGAIVDGGNKLILDELNYDREMLTQEHLMLMSTMTLEQRGVYDKIMERIRVKKPGFFFLYGYGGTGKTYIWRALSAALRSKGEIVLAVASSGIASLLIPGGRTAHSRFNIPFNVNECSTCEIGTTDDLAHLIRRAKLIIWDEAPMMHIHCFEAVDRTLKDIMQVRDFSFGGTRYDIVHATINSSPLWRFCEVLTLTTNIRLLAGHMSRDLEHRRKFSEWILGIGDGSIGEMDDECIKVHIPGDLLIPKSDNPLAAIVENIYPGLLQNMDDPLFFQDRVILTARNMVVDAINDYILDLIPGEEKTYLSYDSLCDSNSGVDMPDDVHTPEFLNTIVSFGLPNHRLKLKVGIPIMLMRNINPSLGLCNGTRLIVTKMGKFVIEGKIINGNHLGDRVFIPRFSLIPSDKRLPFRFQRRQLPLTVSFAMTINKSQGQSLKYVEIYLPQPIFSHGQLYVALSRVTSREGLKILISNEEHANSNATVNVVYKEVFENI</sequence>
<dbReference type="GO" id="GO:0006310">
    <property type="term" value="P:DNA recombination"/>
    <property type="evidence" value="ECO:0007669"/>
    <property type="project" value="UniProtKB-KW"/>
</dbReference>
<dbReference type="GO" id="GO:0016887">
    <property type="term" value="F:ATP hydrolysis activity"/>
    <property type="evidence" value="ECO:0007669"/>
    <property type="project" value="RHEA"/>
</dbReference>
<feature type="domain" description="DNA helicase Pif1-like DEAD-box helicase" evidence="2">
    <location>
        <begin position="897"/>
        <end position="1035"/>
    </location>
</feature>
<comment type="similarity">
    <text evidence="1">Belongs to the helicase family.</text>
</comment>
<evidence type="ECO:0000259" key="2">
    <source>
        <dbReference type="Pfam" id="PF05970"/>
    </source>
</evidence>
<keyword evidence="1" id="KW-0547">Nucleotide-binding</keyword>
<evidence type="ECO:0000313" key="6">
    <source>
        <dbReference type="Proteomes" id="UP000242715"/>
    </source>
</evidence>
<reference evidence="6" key="1">
    <citation type="journal article" date="2017" name="Front. Plant Sci.">
        <title>Climate Clever Clovers: New Paradigm to Reduce the Environmental Footprint of Ruminants by Breeding Low Methanogenic Forages Utilizing Haplotype Variation.</title>
        <authorList>
            <person name="Kaur P."/>
            <person name="Appels R."/>
            <person name="Bayer P.E."/>
            <person name="Keeble-Gagnere G."/>
            <person name="Wang J."/>
            <person name="Hirakawa H."/>
            <person name="Shirasawa K."/>
            <person name="Vercoe P."/>
            <person name="Stefanova K."/>
            <person name="Durmic Z."/>
            <person name="Nichols P."/>
            <person name="Revell C."/>
            <person name="Isobe S.N."/>
            <person name="Edwards D."/>
            <person name="Erskine W."/>
        </authorList>
    </citation>
    <scope>NUCLEOTIDE SEQUENCE [LARGE SCALE GENOMIC DNA]</scope>
    <source>
        <strain evidence="6">cv. Daliak</strain>
    </source>
</reference>
<gene>
    <name evidence="5" type="ORF">TSUD_64900</name>
</gene>
<dbReference type="GO" id="GO:0006281">
    <property type="term" value="P:DNA repair"/>
    <property type="evidence" value="ECO:0007669"/>
    <property type="project" value="UniProtKB-KW"/>
</dbReference>
<evidence type="ECO:0000259" key="4">
    <source>
        <dbReference type="Pfam" id="PF21530"/>
    </source>
</evidence>
<dbReference type="EMBL" id="DF973730">
    <property type="protein sequence ID" value="GAU38759.1"/>
    <property type="molecule type" value="Genomic_DNA"/>
</dbReference>
<dbReference type="EC" id="5.6.2.3" evidence="1"/>
<dbReference type="Proteomes" id="UP000242715">
    <property type="component" value="Unassembled WGS sequence"/>
</dbReference>
<keyword evidence="1" id="KW-0234">DNA repair</keyword>
<comment type="cofactor">
    <cofactor evidence="1">
        <name>Mg(2+)</name>
        <dbReference type="ChEBI" id="CHEBI:18420"/>
    </cofactor>
</comment>
<proteinExistence type="inferred from homology"/>
<keyword evidence="1" id="KW-0227">DNA damage</keyword>
<dbReference type="Pfam" id="PF14214">
    <property type="entry name" value="Helitron_like_N"/>
    <property type="match status" value="1"/>
</dbReference>
<dbReference type="Gene3D" id="3.40.50.300">
    <property type="entry name" value="P-loop containing nucleotide triphosphate hydrolases"/>
    <property type="match status" value="1"/>
</dbReference>
<dbReference type="GO" id="GO:0043139">
    <property type="term" value="F:5'-3' DNA helicase activity"/>
    <property type="evidence" value="ECO:0007669"/>
    <property type="project" value="UniProtKB-EC"/>
</dbReference>
<dbReference type="InterPro" id="IPR027417">
    <property type="entry name" value="P-loop_NTPase"/>
</dbReference>
<name>A0A2Z6P4Z5_TRISU</name>
<dbReference type="OrthoDB" id="1900198at2759"/>
<dbReference type="Pfam" id="PF05970">
    <property type="entry name" value="PIF1"/>
    <property type="match status" value="1"/>
</dbReference>
<comment type="catalytic activity">
    <reaction evidence="1">
        <text>ATP + H2O = ADP + phosphate + H(+)</text>
        <dbReference type="Rhea" id="RHEA:13065"/>
        <dbReference type="ChEBI" id="CHEBI:15377"/>
        <dbReference type="ChEBI" id="CHEBI:15378"/>
        <dbReference type="ChEBI" id="CHEBI:30616"/>
        <dbReference type="ChEBI" id="CHEBI:43474"/>
        <dbReference type="ChEBI" id="CHEBI:456216"/>
        <dbReference type="EC" id="5.6.2.3"/>
    </reaction>
</comment>